<feature type="transmembrane region" description="Helical" evidence="1">
    <location>
        <begin position="355"/>
        <end position="376"/>
    </location>
</feature>
<feature type="transmembrane region" description="Helical" evidence="1">
    <location>
        <begin position="110"/>
        <end position="128"/>
    </location>
</feature>
<feature type="transmembrane region" description="Helical" evidence="1">
    <location>
        <begin position="237"/>
        <end position="260"/>
    </location>
</feature>
<feature type="transmembrane region" description="Helical" evidence="1">
    <location>
        <begin position="140"/>
        <end position="163"/>
    </location>
</feature>
<proteinExistence type="predicted"/>
<evidence type="ECO:0000313" key="3">
    <source>
        <dbReference type="Proteomes" id="UP001139409"/>
    </source>
</evidence>
<feature type="transmembrane region" description="Helical" evidence="1">
    <location>
        <begin position="301"/>
        <end position="318"/>
    </location>
</feature>
<comment type="caution">
    <text evidence="2">The sequence shown here is derived from an EMBL/GenBank/DDBJ whole genome shotgun (WGS) entry which is preliminary data.</text>
</comment>
<organism evidence="2 3">
    <name type="scientific">Fulvivirga sedimenti</name>
    <dbReference type="NCBI Taxonomy" id="2879465"/>
    <lineage>
        <taxon>Bacteria</taxon>
        <taxon>Pseudomonadati</taxon>
        <taxon>Bacteroidota</taxon>
        <taxon>Cytophagia</taxon>
        <taxon>Cytophagales</taxon>
        <taxon>Fulvivirgaceae</taxon>
        <taxon>Fulvivirga</taxon>
    </lineage>
</organism>
<feature type="transmembrane region" description="Helical" evidence="1">
    <location>
        <begin position="169"/>
        <end position="189"/>
    </location>
</feature>
<dbReference type="AlphaFoldDB" id="A0A9X1HUV7"/>
<feature type="transmembrane region" description="Helical" evidence="1">
    <location>
        <begin position="210"/>
        <end position="231"/>
    </location>
</feature>
<reference evidence="2" key="1">
    <citation type="submission" date="2021-09" db="EMBL/GenBank/DDBJ databases">
        <title>Fulvivirga sp. isolated from coastal sediment.</title>
        <authorList>
            <person name="Yu H."/>
        </authorList>
    </citation>
    <scope>NUCLEOTIDE SEQUENCE</scope>
    <source>
        <strain evidence="2">1062</strain>
    </source>
</reference>
<dbReference type="EMBL" id="JAIXNE010000005">
    <property type="protein sequence ID" value="MCA6078330.1"/>
    <property type="molecule type" value="Genomic_DNA"/>
</dbReference>
<dbReference type="RefSeq" id="WP_225699183.1">
    <property type="nucleotide sequence ID" value="NZ_JAIXNE010000005.1"/>
</dbReference>
<keyword evidence="1" id="KW-1133">Transmembrane helix</keyword>
<protein>
    <submittedName>
        <fullName evidence="2">Uncharacterized protein</fullName>
    </submittedName>
</protein>
<accession>A0A9X1HUV7</accession>
<feature type="transmembrane region" description="Helical" evidence="1">
    <location>
        <begin position="81"/>
        <end position="104"/>
    </location>
</feature>
<gene>
    <name evidence="2" type="ORF">LDX50_25885</name>
</gene>
<evidence type="ECO:0000256" key="1">
    <source>
        <dbReference type="SAM" id="Phobius"/>
    </source>
</evidence>
<keyword evidence="3" id="KW-1185">Reference proteome</keyword>
<evidence type="ECO:0000313" key="2">
    <source>
        <dbReference type="EMBL" id="MCA6078330.1"/>
    </source>
</evidence>
<keyword evidence="1" id="KW-0812">Transmembrane</keyword>
<keyword evidence="1" id="KW-0472">Membrane</keyword>
<name>A0A9X1HUV7_9BACT</name>
<feature type="transmembrane region" description="Helical" evidence="1">
    <location>
        <begin position="272"/>
        <end position="289"/>
    </location>
</feature>
<sequence>MGNLSSSQADIVNLFLDEQGITFSPLREELLDHLISDLESRMDSGMSFPEAWELVQKEISGHHLKTIERETMKTINRKIDLTRLFSILSVILLALATTFKILHFPGSGELLLGFLAFTSVLLVTSTVRNIINYPESRGRLFLSLITLTLIFFLLYLTFTILHLPGRSELQIISSSMMLILFPAISIYFYRSGGKLKDHVIIGLLSRNSSLMEAIALMMIGFGLVFNFSSWLTGETVLVGIVFFILTIIWTGLYAYSFTWPAYLRVPRERTELPLLIFSTTALVLFILPLYGENLQPEIRNLAAFIAPIIYIGIIFYHYARVSVSSNRKWILTMCCLLVLYPILRLSAGMEWSPMAISMVHSLTFNISMLLFLLANLVIFRKETYFRILIIFMIAMQMIPNF</sequence>
<feature type="transmembrane region" description="Helical" evidence="1">
    <location>
        <begin position="330"/>
        <end position="349"/>
    </location>
</feature>
<dbReference type="Proteomes" id="UP001139409">
    <property type="component" value="Unassembled WGS sequence"/>
</dbReference>